<feature type="transmembrane region" description="Helical" evidence="7">
    <location>
        <begin position="283"/>
        <end position="306"/>
    </location>
</feature>
<feature type="domain" description="Major facilitator superfamily (MFS) profile" evidence="8">
    <location>
        <begin position="2"/>
        <end position="439"/>
    </location>
</feature>
<feature type="transmembrane region" description="Helical" evidence="7">
    <location>
        <begin position="167"/>
        <end position="186"/>
    </location>
</feature>
<evidence type="ECO:0000256" key="5">
    <source>
        <dbReference type="ARBA" id="ARBA00023136"/>
    </source>
</evidence>
<reference evidence="9 10" key="1">
    <citation type="journal article" date="2014" name="Genome Announc.">
        <title>Draft Genome Sequence of Kocuria palustris PEL.</title>
        <authorList>
            <person name="Sharma G."/>
            <person name="Khatri I."/>
            <person name="Subramanian S."/>
        </authorList>
    </citation>
    <scope>NUCLEOTIDE SEQUENCE [LARGE SCALE GENOMIC DNA]</scope>
    <source>
        <strain evidence="9 10">PEL</strain>
    </source>
</reference>
<protein>
    <submittedName>
        <fullName evidence="9">Sugar transporter, MFS superfamily</fullName>
    </submittedName>
</protein>
<evidence type="ECO:0000256" key="4">
    <source>
        <dbReference type="ARBA" id="ARBA00022989"/>
    </source>
</evidence>
<dbReference type="InterPro" id="IPR005828">
    <property type="entry name" value="MFS_sugar_transport-like"/>
</dbReference>
<keyword evidence="10" id="KW-1185">Reference proteome</keyword>
<evidence type="ECO:0000256" key="2">
    <source>
        <dbReference type="ARBA" id="ARBA00022448"/>
    </source>
</evidence>
<keyword evidence="3 7" id="KW-0812">Transmembrane</keyword>
<dbReference type="NCBIfam" id="TIGR00879">
    <property type="entry name" value="SP"/>
    <property type="match status" value="1"/>
</dbReference>
<feature type="transmembrane region" description="Helical" evidence="7">
    <location>
        <begin position="35"/>
        <end position="56"/>
    </location>
</feature>
<feature type="transmembrane region" description="Helical" evidence="7">
    <location>
        <begin position="126"/>
        <end position="147"/>
    </location>
</feature>
<proteinExistence type="inferred from homology"/>
<evidence type="ECO:0000256" key="1">
    <source>
        <dbReference type="ARBA" id="ARBA00004651"/>
    </source>
</evidence>
<comment type="caution">
    <text evidence="9">The sequence shown here is derived from an EMBL/GenBank/DDBJ whole genome shotgun (WGS) entry which is preliminary data.</text>
</comment>
<dbReference type="Proteomes" id="UP000009877">
    <property type="component" value="Unassembled WGS sequence"/>
</dbReference>
<keyword evidence="9" id="KW-0762">Sugar transport</keyword>
<feature type="transmembrane region" description="Helical" evidence="7">
    <location>
        <begin position="92"/>
        <end position="114"/>
    </location>
</feature>
<dbReference type="PRINTS" id="PR00171">
    <property type="entry name" value="SUGRTRNSPORT"/>
</dbReference>
<dbReference type="Pfam" id="PF00083">
    <property type="entry name" value="Sugar_tr"/>
    <property type="match status" value="1"/>
</dbReference>
<feature type="transmembrane region" description="Helical" evidence="7">
    <location>
        <begin position="313"/>
        <end position="334"/>
    </location>
</feature>
<evidence type="ECO:0000313" key="10">
    <source>
        <dbReference type="Proteomes" id="UP000009877"/>
    </source>
</evidence>
<dbReference type="InterPro" id="IPR003663">
    <property type="entry name" value="Sugar/inositol_transpt"/>
</dbReference>
<evidence type="ECO:0000313" key="9">
    <source>
        <dbReference type="EMBL" id="EME35789.1"/>
    </source>
</evidence>
<accession>M2YAX0</accession>
<sequence>MLAVGAVIGGFLFGFDMSTMNSAINGIAPSLELSSFQTGLITSIAMIGAAAGAWFSGDVSERIGRTRVMTLAGTLMLVGSVLTQLADGFWLILVFRICTGLGIGAASAVVPAYISEVSPPRIRGTMGTFWQMAIVLGQFLGLVSGYLLARAAGSESAQLWGMEAWRWMFAVVAVLALAYVLISLRLPQSPPDAVRLGDHDSARAFMERAGGDDIEGRFDRIREKLADRSESASLKDLRGSRLGLQGIVWAGILLAAFQQLVGINVVKMYSNTIWQSVGVPVDASFQVSMLTAGLSIAATVVAILIMDRVPRRCMLIVGGAFMIASMAAMAIAFAQGGGAEDALPRGAALTALIGMNGFAISFGITWGPVMWLMLGELFDSDLRTVAVAVCTAVNWLMNWLITLTFPVLAGIGLDLAYGLYTAFALLGVCFVWKSLPETKGRAMA</sequence>
<feature type="transmembrane region" description="Helical" evidence="7">
    <location>
        <begin position="415"/>
        <end position="435"/>
    </location>
</feature>
<name>M2YAX0_9MICC</name>
<comment type="subcellular location">
    <subcellularLocation>
        <location evidence="1">Cell membrane</location>
        <topology evidence="1">Multi-pass membrane protein</topology>
    </subcellularLocation>
</comment>
<evidence type="ECO:0000256" key="3">
    <source>
        <dbReference type="ARBA" id="ARBA00022692"/>
    </source>
</evidence>
<dbReference type="GO" id="GO:0005886">
    <property type="term" value="C:plasma membrane"/>
    <property type="evidence" value="ECO:0007669"/>
    <property type="project" value="UniProtKB-SubCell"/>
</dbReference>
<dbReference type="InterPro" id="IPR036259">
    <property type="entry name" value="MFS_trans_sf"/>
</dbReference>
<keyword evidence="2 6" id="KW-0813">Transport</keyword>
<dbReference type="GO" id="GO:0022857">
    <property type="term" value="F:transmembrane transporter activity"/>
    <property type="evidence" value="ECO:0007669"/>
    <property type="project" value="InterPro"/>
</dbReference>
<keyword evidence="4 7" id="KW-1133">Transmembrane helix</keyword>
<dbReference type="InterPro" id="IPR020846">
    <property type="entry name" value="MFS_dom"/>
</dbReference>
<organism evidence="9 10">
    <name type="scientific">Kocuria palustris PEL</name>
    <dbReference type="NCBI Taxonomy" id="1236550"/>
    <lineage>
        <taxon>Bacteria</taxon>
        <taxon>Bacillati</taxon>
        <taxon>Actinomycetota</taxon>
        <taxon>Actinomycetes</taxon>
        <taxon>Micrococcales</taxon>
        <taxon>Micrococcaceae</taxon>
        <taxon>Kocuria</taxon>
    </lineage>
</organism>
<feature type="transmembrane region" description="Helical" evidence="7">
    <location>
        <begin position="242"/>
        <end position="263"/>
    </location>
</feature>
<gene>
    <name evidence="9" type="ORF">C884_01189</name>
</gene>
<dbReference type="InterPro" id="IPR050814">
    <property type="entry name" value="Myo-inositol_Transporter"/>
</dbReference>
<dbReference type="PANTHER" id="PTHR48020">
    <property type="entry name" value="PROTON MYO-INOSITOL COTRANSPORTER"/>
    <property type="match status" value="1"/>
</dbReference>
<dbReference type="PANTHER" id="PTHR48020:SF12">
    <property type="entry name" value="PROTON MYO-INOSITOL COTRANSPORTER"/>
    <property type="match status" value="1"/>
</dbReference>
<evidence type="ECO:0000259" key="8">
    <source>
        <dbReference type="PROSITE" id="PS50850"/>
    </source>
</evidence>
<dbReference type="PROSITE" id="PS50850">
    <property type="entry name" value="MFS"/>
    <property type="match status" value="1"/>
</dbReference>
<feature type="transmembrane region" description="Helical" evidence="7">
    <location>
        <begin position="385"/>
        <end position="409"/>
    </location>
</feature>
<evidence type="ECO:0000256" key="6">
    <source>
        <dbReference type="RuleBase" id="RU003346"/>
    </source>
</evidence>
<dbReference type="SUPFAM" id="SSF103473">
    <property type="entry name" value="MFS general substrate transporter"/>
    <property type="match status" value="1"/>
</dbReference>
<feature type="transmembrane region" description="Helical" evidence="7">
    <location>
        <begin position="68"/>
        <end position="86"/>
    </location>
</feature>
<feature type="transmembrane region" description="Helical" evidence="7">
    <location>
        <begin position="346"/>
        <end position="373"/>
    </location>
</feature>
<keyword evidence="5 7" id="KW-0472">Membrane</keyword>
<dbReference type="EMBL" id="ANHZ02000020">
    <property type="protein sequence ID" value="EME35789.1"/>
    <property type="molecule type" value="Genomic_DNA"/>
</dbReference>
<comment type="similarity">
    <text evidence="6">Belongs to the major facilitator superfamily. Sugar transporter (TC 2.A.1.1) family.</text>
</comment>
<dbReference type="AlphaFoldDB" id="M2YAX0"/>
<evidence type="ECO:0000256" key="7">
    <source>
        <dbReference type="SAM" id="Phobius"/>
    </source>
</evidence>
<dbReference type="Gene3D" id="1.20.1250.20">
    <property type="entry name" value="MFS general substrate transporter like domains"/>
    <property type="match status" value="2"/>
</dbReference>